<comment type="similarity">
    <text evidence="1">Belongs to the thiolase-like superfamily. Chalcone/stilbene synthases family.</text>
</comment>
<dbReference type="InterPro" id="IPR013601">
    <property type="entry name" value="FAE1_typ3_polyketide_synth"/>
</dbReference>
<feature type="region of interest" description="Disordered" evidence="4">
    <location>
        <begin position="65"/>
        <end position="89"/>
    </location>
</feature>
<organism evidence="7 8">
    <name type="scientific">Streptomyces lavendulocolor</name>
    <dbReference type="NCBI Taxonomy" id="67316"/>
    <lineage>
        <taxon>Bacteria</taxon>
        <taxon>Bacillati</taxon>
        <taxon>Actinomycetota</taxon>
        <taxon>Actinomycetes</taxon>
        <taxon>Kitasatosporales</taxon>
        <taxon>Streptomycetaceae</taxon>
        <taxon>Streptomyces</taxon>
    </lineage>
</organism>
<dbReference type="SUPFAM" id="SSF53901">
    <property type="entry name" value="Thiolase-like"/>
    <property type="match status" value="2"/>
</dbReference>
<feature type="region of interest" description="Disordered" evidence="4">
    <location>
        <begin position="1"/>
        <end position="37"/>
    </location>
</feature>
<reference evidence="7 8" key="1">
    <citation type="submission" date="2024-06" db="EMBL/GenBank/DDBJ databases">
        <title>The Natural Products Discovery Center: Release of the First 8490 Sequenced Strains for Exploring Actinobacteria Biosynthetic Diversity.</title>
        <authorList>
            <person name="Kalkreuter E."/>
            <person name="Kautsar S.A."/>
            <person name="Yang D."/>
            <person name="Bader C.D."/>
            <person name="Teijaro C.N."/>
            <person name="Fluegel L."/>
            <person name="Davis C.M."/>
            <person name="Simpson J.R."/>
            <person name="Lauterbach L."/>
            <person name="Steele A.D."/>
            <person name="Gui C."/>
            <person name="Meng S."/>
            <person name="Li G."/>
            <person name="Viehrig K."/>
            <person name="Ye F."/>
            <person name="Su P."/>
            <person name="Kiefer A.F."/>
            <person name="Nichols A."/>
            <person name="Cepeda A.J."/>
            <person name="Yan W."/>
            <person name="Fan B."/>
            <person name="Jiang Y."/>
            <person name="Adhikari A."/>
            <person name="Zheng C.-J."/>
            <person name="Schuster L."/>
            <person name="Cowan T.M."/>
            <person name="Smanski M.J."/>
            <person name="Chevrette M.G."/>
            <person name="De Carvalho L.P.S."/>
            <person name="Shen B."/>
        </authorList>
    </citation>
    <scope>NUCLEOTIDE SEQUENCE [LARGE SCALE GENOMIC DNA]</scope>
    <source>
        <strain evidence="7 8">NPDC006337</strain>
    </source>
</reference>
<evidence type="ECO:0000256" key="2">
    <source>
        <dbReference type="ARBA" id="ARBA00022679"/>
    </source>
</evidence>
<evidence type="ECO:0000313" key="7">
    <source>
        <dbReference type="EMBL" id="MEU0712078.1"/>
    </source>
</evidence>
<evidence type="ECO:0000256" key="4">
    <source>
        <dbReference type="SAM" id="MobiDB-lite"/>
    </source>
</evidence>
<dbReference type="Pfam" id="PF02797">
    <property type="entry name" value="Chal_sti_synt_C"/>
    <property type="match status" value="1"/>
</dbReference>
<dbReference type="PANTHER" id="PTHR11877">
    <property type="entry name" value="HYDROXYMETHYLGLUTARYL-COA SYNTHASE"/>
    <property type="match status" value="1"/>
</dbReference>
<evidence type="ECO:0000313" key="8">
    <source>
        <dbReference type="Proteomes" id="UP001550378"/>
    </source>
</evidence>
<feature type="domain" description="FAE" evidence="6">
    <location>
        <begin position="133"/>
        <end position="313"/>
    </location>
</feature>
<protein>
    <submittedName>
        <fullName evidence="7">Type III polyketide synthase</fullName>
    </submittedName>
</protein>
<dbReference type="EMBL" id="JBEXZR010000048">
    <property type="protein sequence ID" value="MEU0712078.1"/>
    <property type="molecule type" value="Genomic_DNA"/>
</dbReference>
<feature type="compositionally biased region" description="Basic and acidic residues" evidence="4">
    <location>
        <begin position="1"/>
        <end position="18"/>
    </location>
</feature>
<name>A0ABV2WFG3_9ACTN</name>
<accession>A0ABV2WFG3</accession>
<keyword evidence="3" id="KW-0012">Acyltransferase</keyword>
<dbReference type="Proteomes" id="UP001550378">
    <property type="component" value="Unassembled WGS sequence"/>
</dbReference>
<dbReference type="PANTHER" id="PTHR11877:SF99">
    <property type="entry name" value="1,3,6,8-TETRAHYDROXYNAPHTHALENE SYNTHASE"/>
    <property type="match status" value="1"/>
</dbReference>
<dbReference type="Gene3D" id="3.40.47.10">
    <property type="match status" value="2"/>
</dbReference>
<keyword evidence="2" id="KW-0808">Transferase</keyword>
<dbReference type="InterPro" id="IPR011141">
    <property type="entry name" value="Polyketide_synthase_type-III"/>
</dbReference>
<evidence type="ECO:0000256" key="3">
    <source>
        <dbReference type="ARBA" id="ARBA00023315"/>
    </source>
</evidence>
<evidence type="ECO:0000256" key="1">
    <source>
        <dbReference type="ARBA" id="ARBA00005531"/>
    </source>
</evidence>
<comment type="caution">
    <text evidence="7">The sequence shown here is derived from an EMBL/GenBank/DDBJ whole genome shotgun (WGS) entry which is preliminary data.</text>
</comment>
<proteinExistence type="inferred from homology"/>
<sequence length="493" mass="53170">MLRRSSRAEHPLLPRPGERTVPVRVRAPAGRNARGWRDGGVCAPCAGRGPVAGRCRSGPVGAGRGGVPAARAPGGAGSAEAAASPVRRNGRDVLRRARRTPVTDPLRCKRDERAYPMATLCRPAVSVPEHVITMQQTLDLARTIHADHPQLQLALRLMENTGVQKRHLLRPIEETLRHDGFEIRNRIYEAEAKARVPAVIDRALEDAELRAADIDVIIYVSCTGFMMPSLTAWLINTMGFRGDTRQVPIAQLGCAAGGAAINRAHDFCTAYPEANALIVACEFCSLCYQPTDLGVGNLLSNGLFGDGVAAAVMRGRGGTGVALERNGSYLVPETEDWIAYDVRSTGFHFKLDKRVPGTMEPLAPALKELAGQHGWDASDLDFYIIHAGGPRILDDLSKFLGVPAEAFRFSRATLTEYGNIASAVVLDALRRMFDEGGVHPTARGLLAGFGPGITAEMSLGRWTVSERASERLGTRVISDVPDRVLVEEPTRAG</sequence>
<dbReference type="InterPro" id="IPR012328">
    <property type="entry name" value="Chalcone/stilbene_synt_C"/>
</dbReference>
<evidence type="ECO:0000259" key="5">
    <source>
        <dbReference type="Pfam" id="PF02797"/>
    </source>
</evidence>
<keyword evidence="8" id="KW-1185">Reference proteome</keyword>
<evidence type="ECO:0000259" key="6">
    <source>
        <dbReference type="Pfam" id="PF08392"/>
    </source>
</evidence>
<gene>
    <name evidence="7" type="ORF">ABZ508_32415</name>
</gene>
<feature type="compositionally biased region" description="Low complexity" evidence="4">
    <location>
        <begin position="67"/>
        <end position="87"/>
    </location>
</feature>
<dbReference type="CDD" id="cd00831">
    <property type="entry name" value="CHS_like"/>
    <property type="match status" value="1"/>
</dbReference>
<dbReference type="Pfam" id="PF08392">
    <property type="entry name" value="FAE1_CUT1_RppA"/>
    <property type="match status" value="1"/>
</dbReference>
<dbReference type="InterPro" id="IPR016039">
    <property type="entry name" value="Thiolase-like"/>
</dbReference>
<feature type="domain" description="Chalcone/stilbene synthase C-terminal" evidence="5">
    <location>
        <begin position="329"/>
        <end position="457"/>
    </location>
</feature>